<dbReference type="Pfam" id="PF00088">
    <property type="entry name" value="Trefoil"/>
    <property type="match status" value="1"/>
</dbReference>
<keyword evidence="4" id="KW-0472">Membrane</keyword>
<dbReference type="Gene3D" id="4.10.110.10">
    <property type="entry name" value="Spasmolytic Protein, domain 1"/>
    <property type="match status" value="1"/>
</dbReference>
<comment type="caution">
    <text evidence="8">Lacks conserved residue(s) required for the propagation of feature annotation.</text>
</comment>
<keyword evidence="12" id="KW-1185">Reference proteome</keyword>
<evidence type="ECO:0000256" key="6">
    <source>
        <dbReference type="ARBA" id="ARBA00023180"/>
    </source>
</evidence>
<dbReference type="InterPro" id="IPR017853">
    <property type="entry name" value="GH"/>
</dbReference>
<comment type="subcellular location">
    <subcellularLocation>
        <location evidence="1">Membrane</location>
    </subcellularLocation>
</comment>
<evidence type="ECO:0000256" key="1">
    <source>
        <dbReference type="ARBA" id="ARBA00004370"/>
    </source>
</evidence>
<dbReference type="CDD" id="cd00111">
    <property type="entry name" value="Trefoil"/>
    <property type="match status" value="1"/>
</dbReference>
<dbReference type="InterPro" id="IPR030458">
    <property type="entry name" value="Glyco_hydro_31_AS"/>
</dbReference>
<dbReference type="InterPro" id="IPR000322">
    <property type="entry name" value="Glyco_hydro_31_TIM"/>
</dbReference>
<evidence type="ECO:0000256" key="2">
    <source>
        <dbReference type="ARBA" id="ARBA00007806"/>
    </source>
</evidence>
<proteinExistence type="inferred from homology"/>
<dbReference type="Gene3D" id="3.20.20.80">
    <property type="entry name" value="Glycosidases"/>
    <property type="match status" value="3"/>
</dbReference>
<accession>A0ABY7FRP3</accession>
<evidence type="ECO:0000256" key="5">
    <source>
        <dbReference type="ARBA" id="ARBA00023157"/>
    </source>
</evidence>
<dbReference type="PANTHER" id="PTHR22762">
    <property type="entry name" value="ALPHA-GLUCOSIDASE"/>
    <property type="match status" value="1"/>
</dbReference>
<protein>
    <submittedName>
        <fullName evidence="11">SUIS-like protein</fullName>
    </submittedName>
</protein>
<dbReference type="InterPro" id="IPR011013">
    <property type="entry name" value="Gal_mutarotase_sf_dom"/>
</dbReference>
<dbReference type="SUPFAM" id="SSF57492">
    <property type="entry name" value="Trefoil"/>
    <property type="match status" value="1"/>
</dbReference>
<dbReference type="SMART" id="SM00018">
    <property type="entry name" value="PD"/>
    <property type="match status" value="1"/>
</dbReference>
<dbReference type="SUPFAM" id="SSF51445">
    <property type="entry name" value="(Trans)glycosidases"/>
    <property type="match status" value="2"/>
</dbReference>
<dbReference type="InterPro" id="IPR044913">
    <property type="entry name" value="P_trefoil_dom_sf"/>
</dbReference>
<evidence type="ECO:0000256" key="7">
    <source>
        <dbReference type="ARBA" id="ARBA00023295"/>
    </source>
</evidence>
<dbReference type="InterPro" id="IPR013780">
    <property type="entry name" value="Glyco_hydro_b"/>
</dbReference>
<dbReference type="PROSITE" id="PS51448">
    <property type="entry name" value="P_TREFOIL_2"/>
    <property type="match status" value="1"/>
</dbReference>
<evidence type="ECO:0000256" key="9">
    <source>
        <dbReference type="RuleBase" id="RU361185"/>
    </source>
</evidence>
<dbReference type="EMBL" id="CP111024">
    <property type="protein sequence ID" value="WAR24895.1"/>
    <property type="molecule type" value="Genomic_DNA"/>
</dbReference>
<keyword evidence="5" id="KW-1015">Disulfide bond</keyword>
<dbReference type="InterPro" id="IPR048395">
    <property type="entry name" value="Glyco_hydro_31_C"/>
</dbReference>
<evidence type="ECO:0000313" key="11">
    <source>
        <dbReference type="EMBL" id="WAR24895.1"/>
    </source>
</evidence>
<dbReference type="Gene3D" id="2.60.40.1760">
    <property type="entry name" value="glycosyl hydrolase (family 31)"/>
    <property type="match status" value="1"/>
</dbReference>
<keyword evidence="7 9" id="KW-0326">Glycosidase</keyword>
<dbReference type="PROSITE" id="PS00129">
    <property type="entry name" value="GLYCOSYL_HYDROL_F31_1"/>
    <property type="match status" value="1"/>
</dbReference>
<dbReference type="Gene3D" id="2.60.40.1180">
    <property type="entry name" value="Golgi alpha-mannosidase II"/>
    <property type="match status" value="2"/>
</dbReference>
<evidence type="ECO:0000313" key="12">
    <source>
        <dbReference type="Proteomes" id="UP001164746"/>
    </source>
</evidence>
<feature type="domain" description="P-type" evidence="10">
    <location>
        <begin position="347"/>
        <end position="396"/>
    </location>
</feature>
<keyword evidence="3 9" id="KW-0378">Hydrolase</keyword>
<dbReference type="Pfam" id="PF21365">
    <property type="entry name" value="Glyco_hydro_31_3rd"/>
    <property type="match status" value="1"/>
</dbReference>
<dbReference type="CDD" id="cd14752">
    <property type="entry name" value="GH31_N"/>
    <property type="match status" value="1"/>
</dbReference>
<dbReference type="SUPFAM" id="SSF74650">
    <property type="entry name" value="Galactose mutarotase-like"/>
    <property type="match status" value="1"/>
</dbReference>
<dbReference type="Proteomes" id="UP001164746">
    <property type="component" value="Chromosome 13"/>
</dbReference>
<evidence type="ECO:0000259" key="10">
    <source>
        <dbReference type="PROSITE" id="PS51448"/>
    </source>
</evidence>
<keyword evidence="6" id="KW-0325">Glycoprotein</keyword>
<dbReference type="SUPFAM" id="SSF51011">
    <property type="entry name" value="Glycosyl hydrolase domain"/>
    <property type="match status" value="1"/>
</dbReference>
<evidence type="ECO:0000256" key="8">
    <source>
        <dbReference type="PROSITE-ProRule" id="PRU00779"/>
    </source>
</evidence>
<evidence type="ECO:0000256" key="3">
    <source>
        <dbReference type="ARBA" id="ARBA00022801"/>
    </source>
</evidence>
<sequence length="1031" mass="117172">MISEKTICMRALQGENGEYKHYDVHSLYGWSQSPPTLNAVRAATGERSIVISRSTFPGTGKYAGHWLGDNNSAWKDLRRSIIGEGLRLTGIGADICGFMENTTSELCKRWMQLGAFYTFSRNHNGINYMRQDPGSFEGTDVGEASRLAMETRYWLLPYLYTLFHHAHVRGNTVIRPLHHEFSDEAATHDIDKQFLWGPALMISPILYEGVEVSSQGYVTVPVGPETQIPVHVRAGHILPLQEHANNTHFSRQKPFTLLVALKDTENAGRGYEANGDLFWDDGDSIATQRMLVYKVGGDLFWDDGDSIDTYEKDMYYYARFWTGSVLEINSLNLPMTSDFIIEWREHRKPTAGEMARLDCYPELINENVTRAQCEARGCIYNTTSNLPFIPNCYFNRNLHSYSRVFQGDGLRININNQEDNTMFGKNSKNLKVIIEKNTDNILHIKIVDEDNLDRYEVPVPLQNIPTNGFTDATGLYDVRYTEDKQHPFSIQVIRKSTNTTIHSFPLRSWDTSAGPLIFSDQYLQLSTYLASDNFYGLGEHRHMRLKHDIDYKTWPIFTRDAAVNSPSYTLTTNPYPLFQDHTNLYGAHPFYMNLEDEKGNAHAVLLDPNPRLTYRTIGGVLDFYFFLGPDPESVIQQYHQLIELIGALLIVPSSVAGGSNSLNNLGTCILVIYFSTVDWCPSDGSLLVTRVSAVSLRLQLPGQPQGTCVHVIYFSTVDWCPSDGSLLVTRVSAVSLGIQLPGQPQGTCVHVIYFSTVDWCPSDGSLLVTRVSAVSLRIQLTGQPQGTCIHLIGAPVMVPYWSLGFQLCRWGYNFLDNLKALLIGAPVMVPYWSLGFQLCRWGYNSLDNLKAADVQYADIDHMDERKDFTYDTVLWAGLPDYIQELHDGGMHFVIIVDPGIVSNYSDYWPYTTGVEKDVYILWPNNQTGPADARPENSNIMLGYVWPKGKTAFPDFLKNETKDWWVEVISKWHDTLKFDGLWIDMNEPANFDTNGERPWNWPEKDTPYWTLKCQLDNNTWDNPPYKPCMYTS</sequence>
<dbReference type="Pfam" id="PF01055">
    <property type="entry name" value="Glyco_hydro_31_2nd"/>
    <property type="match status" value="2"/>
</dbReference>
<reference evidence="11" key="1">
    <citation type="submission" date="2022-11" db="EMBL/GenBank/DDBJ databases">
        <title>Centuries of genome instability and evolution in soft-shell clam transmissible cancer (bioRxiv).</title>
        <authorList>
            <person name="Hart S.F.M."/>
            <person name="Yonemitsu M.A."/>
            <person name="Giersch R.M."/>
            <person name="Beal B.F."/>
            <person name="Arriagada G."/>
            <person name="Davis B.W."/>
            <person name="Ostrander E.A."/>
            <person name="Goff S.P."/>
            <person name="Metzger M.J."/>
        </authorList>
    </citation>
    <scope>NUCLEOTIDE SEQUENCE</scope>
    <source>
        <strain evidence="11">MELC-2E11</strain>
        <tissue evidence="11">Siphon/mantle</tissue>
    </source>
</reference>
<dbReference type="InterPro" id="IPR000519">
    <property type="entry name" value="P_trefoil_dom"/>
</dbReference>
<comment type="similarity">
    <text evidence="2 9">Belongs to the glycosyl hydrolase 31 family.</text>
</comment>
<evidence type="ECO:0000256" key="4">
    <source>
        <dbReference type="ARBA" id="ARBA00023136"/>
    </source>
</evidence>
<gene>
    <name evidence="11" type="ORF">MAR_038564</name>
</gene>
<organism evidence="11 12">
    <name type="scientific">Mya arenaria</name>
    <name type="common">Soft-shell clam</name>
    <dbReference type="NCBI Taxonomy" id="6604"/>
    <lineage>
        <taxon>Eukaryota</taxon>
        <taxon>Metazoa</taxon>
        <taxon>Spiralia</taxon>
        <taxon>Lophotrochozoa</taxon>
        <taxon>Mollusca</taxon>
        <taxon>Bivalvia</taxon>
        <taxon>Autobranchia</taxon>
        <taxon>Heteroconchia</taxon>
        <taxon>Euheterodonta</taxon>
        <taxon>Imparidentia</taxon>
        <taxon>Neoheterodontei</taxon>
        <taxon>Myida</taxon>
        <taxon>Myoidea</taxon>
        <taxon>Myidae</taxon>
        <taxon>Mya</taxon>
    </lineage>
</organism>
<dbReference type="PANTHER" id="PTHR22762:SF133">
    <property type="entry name" value="P-TYPE DOMAIN-CONTAINING PROTEIN"/>
    <property type="match status" value="1"/>
</dbReference>
<name>A0ABY7FRP3_MYAAR</name>